<dbReference type="InterPro" id="IPR021862">
    <property type="entry name" value="DUF3472"/>
</dbReference>
<dbReference type="Pfam" id="PF11958">
    <property type="entry name" value="DUF3472"/>
    <property type="match status" value="1"/>
</dbReference>
<organism evidence="2 3">
    <name type="scientific">Sphingobacterium alimentarium</name>
    <dbReference type="NCBI Taxonomy" id="797292"/>
    <lineage>
        <taxon>Bacteria</taxon>
        <taxon>Pseudomonadati</taxon>
        <taxon>Bacteroidota</taxon>
        <taxon>Sphingobacteriia</taxon>
        <taxon>Sphingobacteriales</taxon>
        <taxon>Sphingobacteriaceae</taxon>
        <taxon>Sphingobacterium</taxon>
    </lineage>
</organism>
<gene>
    <name evidence="2" type="ORF">EDC17_102715</name>
</gene>
<dbReference type="AlphaFoldDB" id="A0A4R3VWZ3"/>
<evidence type="ECO:0000259" key="1">
    <source>
        <dbReference type="Pfam" id="PF16871"/>
    </source>
</evidence>
<evidence type="ECO:0000313" key="3">
    <source>
        <dbReference type="Proteomes" id="UP000295197"/>
    </source>
</evidence>
<name>A0A4R3VWZ3_9SPHI</name>
<dbReference type="EMBL" id="SMBZ01000027">
    <property type="protein sequence ID" value="TCV11559.1"/>
    <property type="molecule type" value="Genomic_DNA"/>
</dbReference>
<sequence>MCFAQNSSPKSIIIPTAGNSFEIDYTHERNAVEKNGIKLTSSSKKVSSYFKLGASGNLNIKLLAKINEGQKARLRVGFGSKTKTINITASAYTTIDLGNFNVPKAGYAHLDFISSNGDITIKDIMLEGSATTEGVIYCSDPANFYWTRRGPSCHLGYSPKVENATYFYNEVRVPKGQDMIGTYFMANGFAEGYFGIQVNSEKERRILFSVWSPFHTDDPKSIPDDQKILLLKKGEGVYTGEFGNERSGGQSFLRYNWQAETTYKFLLKGEPDGKGNTVYSAWFFAPENNNWQLIASFQRSKTNTFLKGFHSFLENFSPNQGYLKRQVEFRNQWVYNGTWTKMEEAQLTVDATYRQGNRVDASGGTTSNGYYLKMGGFFDEIVPPNSVFQYNNNAQVPVIDFNALP</sequence>
<dbReference type="Proteomes" id="UP000295197">
    <property type="component" value="Unassembled WGS sequence"/>
</dbReference>
<reference evidence="2 3" key="1">
    <citation type="submission" date="2019-03" db="EMBL/GenBank/DDBJ databases">
        <title>Genomic Encyclopedia of Type Strains, Phase IV (KMG-IV): sequencing the most valuable type-strain genomes for metagenomic binning, comparative biology and taxonomic classification.</title>
        <authorList>
            <person name="Goeker M."/>
        </authorList>
    </citation>
    <scope>NUCLEOTIDE SEQUENCE [LARGE SCALE GENOMIC DNA]</scope>
    <source>
        <strain evidence="2 3">DSM 22362</strain>
    </source>
</reference>
<comment type="caution">
    <text evidence="2">The sequence shown here is derived from an EMBL/GenBank/DDBJ whole genome shotgun (WGS) entry which is preliminary data.</text>
</comment>
<accession>A0A4R3VWZ3</accession>
<evidence type="ECO:0000313" key="2">
    <source>
        <dbReference type="EMBL" id="TCV11559.1"/>
    </source>
</evidence>
<dbReference type="InterPro" id="IPR031712">
    <property type="entry name" value="DUF5077"/>
</dbReference>
<dbReference type="Pfam" id="PF16871">
    <property type="entry name" value="DUF5077"/>
    <property type="match status" value="1"/>
</dbReference>
<keyword evidence="3" id="KW-1185">Reference proteome</keyword>
<feature type="domain" description="DUF5077" evidence="1">
    <location>
        <begin position="14"/>
        <end position="131"/>
    </location>
</feature>
<protein>
    <submittedName>
        <fullName evidence="2">Uncharacterized protein DUF5077</fullName>
    </submittedName>
</protein>
<proteinExistence type="predicted"/>